<feature type="region of interest" description="Disordered" evidence="1">
    <location>
        <begin position="81"/>
        <end position="128"/>
    </location>
</feature>
<gene>
    <name evidence="2" type="ORF">TEA_018928</name>
</gene>
<protein>
    <submittedName>
        <fullName evidence="2">Uncharacterized protein</fullName>
    </submittedName>
</protein>
<dbReference type="Proteomes" id="UP000306102">
    <property type="component" value="Unassembled WGS sequence"/>
</dbReference>
<feature type="compositionally biased region" description="Pro residues" evidence="1">
    <location>
        <begin position="106"/>
        <end position="122"/>
    </location>
</feature>
<evidence type="ECO:0000313" key="3">
    <source>
        <dbReference type="Proteomes" id="UP000306102"/>
    </source>
</evidence>
<comment type="caution">
    <text evidence="2">The sequence shown here is derived from an EMBL/GenBank/DDBJ whole genome shotgun (WGS) entry which is preliminary data.</text>
</comment>
<keyword evidence="3" id="KW-1185">Reference proteome</keyword>
<accession>A0A4S4EIZ0</accession>
<dbReference type="AlphaFoldDB" id="A0A4S4EIZ0"/>
<proteinExistence type="predicted"/>
<evidence type="ECO:0000313" key="2">
    <source>
        <dbReference type="EMBL" id="THG16102.1"/>
    </source>
</evidence>
<reference evidence="2 3" key="1">
    <citation type="journal article" date="2018" name="Proc. Natl. Acad. Sci. U.S.A.">
        <title>Draft genome sequence of Camellia sinensis var. sinensis provides insights into the evolution of the tea genome and tea quality.</title>
        <authorList>
            <person name="Wei C."/>
            <person name="Yang H."/>
            <person name="Wang S."/>
            <person name="Zhao J."/>
            <person name="Liu C."/>
            <person name="Gao L."/>
            <person name="Xia E."/>
            <person name="Lu Y."/>
            <person name="Tai Y."/>
            <person name="She G."/>
            <person name="Sun J."/>
            <person name="Cao H."/>
            <person name="Tong W."/>
            <person name="Gao Q."/>
            <person name="Li Y."/>
            <person name="Deng W."/>
            <person name="Jiang X."/>
            <person name="Wang W."/>
            <person name="Chen Q."/>
            <person name="Zhang S."/>
            <person name="Li H."/>
            <person name="Wu J."/>
            <person name="Wang P."/>
            <person name="Li P."/>
            <person name="Shi C."/>
            <person name="Zheng F."/>
            <person name="Jian J."/>
            <person name="Huang B."/>
            <person name="Shan D."/>
            <person name="Shi M."/>
            <person name="Fang C."/>
            <person name="Yue Y."/>
            <person name="Li F."/>
            <person name="Li D."/>
            <person name="Wei S."/>
            <person name="Han B."/>
            <person name="Jiang C."/>
            <person name="Yin Y."/>
            <person name="Xia T."/>
            <person name="Zhang Z."/>
            <person name="Bennetzen J.L."/>
            <person name="Zhao S."/>
            <person name="Wan X."/>
        </authorList>
    </citation>
    <scope>NUCLEOTIDE SEQUENCE [LARGE SCALE GENOMIC DNA]</scope>
    <source>
        <strain evidence="3">cv. Shuchazao</strain>
        <tissue evidence="2">Leaf</tissue>
    </source>
</reference>
<feature type="compositionally biased region" description="Pro residues" evidence="1">
    <location>
        <begin position="81"/>
        <end position="97"/>
    </location>
</feature>
<sequence>MIVFSSQTLSVTAISVLSSGALIDVKITSNKIWILKEDGLIMLSLFNTTDNGDRRSTTAIASGPAEPLPFVAAPLPSAEPLPFLLPPPPPPSPPPSFSSPSMIIPPSSPPPPPHPPHPPPSFSSPSLLLKLDSSQFQARQFELRSSSVTSPL</sequence>
<dbReference type="EMBL" id="SDRB02004302">
    <property type="protein sequence ID" value="THG16102.1"/>
    <property type="molecule type" value="Genomic_DNA"/>
</dbReference>
<evidence type="ECO:0000256" key="1">
    <source>
        <dbReference type="SAM" id="MobiDB-lite"/>
    </source>
</evidence>
<name>A0A4S4EIZ0_CAMSN</name>
<organism evidence="2 3">
    <name type="scientific">Camellia sinensis var. sinensis</name>
    <name type="common">China tea</name>
    <dbReference type="NCBI Taxonomy" id="542762"/>
    <lineage>
        <taxon>Eukaryota</taxon>
        <taxon>Viridiplantae</taxon>
        <taxon>Streptophyta</taxon>
        <taxon>Embryophyta</taxon>
        <taxon>Tracheophyta</taxon>
        <taxon>Spermatophyta</taxon>
        <taxon>Magnoliopsida</taxon>
        <taxon>eudicotyledons</taxon>
        <taxon>Gunneridae</taxon>
        <taxon>Pentapetalae</taxon>
        <taxon>asterids</taxon>
        <taxon>Ericales</taxon>
        <taxon>Theaceae</taxon>
        <taxon>Camellia</taxon>
    </lineage>
</organism>